<proteinExistence type="predicted"/>
<name>A0A9X2P444_9BACT</name>
<reference evidence="2" key="1">
    <citation type="submission" date="2022-08" db="EMBL/GenBank/DDBJ databases">
        <authorList>
            <person name="Zhang D."/>
        </authorList>
    </citation>
    <scope>NUCLEOTIDE SEQUENCE</scope>
    <source>
        <strain evidence="2">XJ19-11</strain>
    </source>
</reference>
<accession>A0A9X2P444</accession>
<gene>
    <name evidence="2" type="ORF">NU887_07460</name>
</gene>
<feature type="domain" description="SnoaL-like" evidence="1">
    <location>
        <begin position="14"/>
        <end position="107"/>
    </location>
</feature>
<dbReference type="InterPro" id="IPR037401">
    <property type="entry name" value="SnoaL-like"/>
</dbReference>
<protein>
    <submittedName>
        <fullName evidence="2">Nuclear transport factor 2 family protein</fullName>
    </submittedName>
</protein>
<sequence length="122" mass="13862">MNQTQKQIASDFSLGNFAEVFEYMADNIRWEIIGEQTLEGKEMVKTHCQNIATYFQSVSTDFKIHQTIEENGKVAIIGLGEFIREGKTVSKISACDVYQFDSENKISSISSYCIEVFKTKNP</sequence>
<dbReference type="Proteomes" id="UP001142175">
    <property type="component" value="Unassembled WGS sequence"/>
</dbReference>
<evidence type="ECO:0000259" key="1">
    <source>
        <dbReference type="Pfam" id="PF12680"/>
    </source>
</evidence>
<dbReference type="SUPFAM" id="SSF54427">
    <property type="entry name" value="NTF2-like"/>
    <property type="match status" value="1"/>
</dbReference>
<evidence type="ECO:0000313" key="2">
    <source>
        <dbReference type="EMBL" id="MCR9014872.1"/>
    </source>
</evidence>
<dbReference type="EMBL" id="JANSUY010000003">
    <property type="protein sequence ID" value="MCR9014872.1"/>
    <property type="molecule type" value="Genomic_DNA"/>
</dbReference>
<dbReference type="Pfam" id="PF12680">
    <property type="entry name" value="SnoaL_2"/>
    <property type="match status" value="1"/>
</dbReference>
<dbReference type="RefSeq" id="WP_258422749.1">
    <property type="nucleotide sequence ID" value="NZ_JANSUY010000003.1"/>
</dbReference>
<keyword evidence="3" id="KW-1185">Reference proteome</keyword>
<dbReference type="InterPro" id="IPR032710">
    <property type="entry name" value="NTF2-like_dom_sf"/>
</dbReference>
<dbReference type="Gene3D" id="3.10.450.50">
    <property type="match status" value="1"/>
</dbReference>
<comment type="caution">
    <text evidence="2">The sequence shown here is derived from an EMBL/GenBank/DDBJ whole genome shotgun (WGS) entry which is preliminary data.</text>
</comment>
<evidence type="ECO:0000313" key="3">
    <source>
        <dbReference type="Proteomes" id="UP001142175"/>
    </source>
</evidence>
<organism evidence="2 3">
    <name type="scientific">Aquiflexum gelatinilyticum</name>
    <dbReference type="NCBI Taxonomy" id="2961943"/>
    <lineage>
        <taxon>Bacteria</taxon>
        <taxon>Pseudomonadati</taxon>
        <taxon>Bacteroidota</taxon>
        <taxon>Cytophagia</taxon>
        <taxon>Cytophagales</taxon>
        <taxon>Cyclobacteriaceae</taxon>
        <taxon>Aquiflexum</taxon>
    </lineage>
</organism>
<dbReference type="AlphaFoldDB" id="A0A9X2P444"/>